<dbReference type="AlphaFoldDB" id="A0A147DQY3"/>
<dbReference type="InterPro" id="IPR029060">
    <property type="entry name" value="PIN-like_dom_sf"/>
</dbReference>
<dbReference type="PATRIC" id="fig|465820.4.peg.1680"/>
<evidence type="ECO:0000256" key="2">
    <source>
        <dbReference type="ARBA" id="ARBA00022723"/>
    </source>
</evidence>
<organism evidence="7 8">
    <name type="scientific">Curtobacterium oceanosedimentum</name>
    <dbReference type="NCBI Taxonomy" id="465820"/>
    <lineage>
        <taxon>Bacteria</taxon>
        <taxon>Bacillati</taxon>
        <taxon>Actinomycetota</taxon>
        <taxon>Actinomycetes</taxon>
        <taxon>Micrococcales</taxon>
        <taxon>Microbacteriaceae</taxon>
        <taxon>Curtobacterium</taxon>
    </lineage>
</organism>
<dbReference type="GO" id="GO:0004518">
    <property type="term" value="F:nuclease activity"/>
    <property type="evidence" value="ECO:0007669"/>
    <property type="project" value="UniProtKB-KW"/>
</dbReference>
<dbReference type="Proteomes" id="UP000072763">
    <property type="component" value="Unassembled WGS sequence"/>
</dbReference>
<sequence length="205" mass="22901">MLHEVAPAIHGAGLAALIDSELSELRDRIAQAKAEIEEALDYWGHQAVAVLLDTNLLMHAGPRLARIDWDALLRQPTSNVAFTIPIVAVEELDKLKLNRNSETRSRAAYALKWLRHLLADVPTPRPFETQAPGTTLRVWVDDNYRLPLPEPDRDIIDRAQQLALMTKRTVIASMDQSMILRARAYGVDAVLVTEEDIPARSEGQS</sequence>
<evidence type="ECO:0000313" key="8">
    <source>
        <dbReference type="Proteomes" id="UP000072763"/>
    </source>
</evidence>
<dbReference type="Pfam" id="PF13638">
    <property type="entry name" value="PIN_4"/>
    <property type="match status" value="1"/>
</dbReference>
<dbReference type="SUPFAM" id="SSF88723">
    <property type="entry name" value="PIN domain-like"/>
    <property type="match status" value="1"/>
</dbReference>
<dbReference type="GO" id="GO:0046872">
    <property type="term" value="F:metal ion binding"/>
    <property type="evidence" value="ECO:0007669"/>
    <property type="project" value="UniProtKB-KW"/>
</dbReference>
<evidence type="ECO:0000256" key="4">
    <source>
        <dbReference type="ARBA" id="ARBA00022842"/>
    </source>
</evidence>
<accession>A0A147DQY3</accession>
<protein>
    <recommendedName>
        <fullName evidence="6">PIN domain-containing protein</fullName>
    </recommendedName>
</protein>
<evidence type="ECO:0000313" key="7">
    <source>
        <dbReference type="EMBL" id="KTR52015.1"/>
    </source>
</evidence>
<dbReference type="Gene3D" id="3.40.50.1010">
    <property type="entry name" value="5'-nuclease"/>
    <property type="match status" value="1"/>
</dbReference>
<feature type="domain" description="PIN" evidence="6">
    <location>
        <begin position="51"/>
        <end position="190"/>
    </location>
</feature>
<proteinExistence type="predicted"/>
<keyword evidence="2" id="KW-0479">Metal-binding</keyword>
<evidence type="ECO:0000256" key="1">
    <source>
        <dbReference type="ARBA" id="ARBA00022722"/>
    </source>
</evidence>
<dbReference type="GO" id="GO:0016787">
    <property type="term" value="F:hydrolase activity"/>
    <property type="evidence" value="ECO:0007669"/>
    <property type="project" value="UniProtKB-KW"/>
</dbReference>
<feature type="coiled-coil region" evidence="5">
    <location>
        <begin position="15"/>
        <end position="42"/>
    </location>
</feature>
<name>A0A147DQY3_9MICO</name>
<keyword evidence="3" id="KW-0378">Hydrolase</keyword>
<evidence type="ECO:0000256" key="3">
    <source>
        <dbReference type="ARBA" id="ARBA00022801"/>
    </source>
</evidence>
<gene>
    <name evidence="7" type="ORF">NS359_07955</name>
</gene>
<dbReference type="EMBL" id="LDRC01000039">
    <property type="protein sequence ID" value="KTR52015.1"/>
    <property type="molecule type" value="Genomic_DNA"/>
</dbReference>
<keyword evidence="4" id="KW-0460">Magnesium</keyword>
<evidence type="ECO:0000259" key="6">
    <source>
        <dbReference type="Pfam" id="PF13638"/>
    </source>
</evidence>
<reference evidence="7 8" key="1">
    <citation type="journal article" date="2016" name="Front. Microbiol.">
        <title>Genomic Resource of Rice Seed Associated Bacteria.</title>
        <authorList>
            <person name="Midha S."/>
            <person name="Bansal K."/>
            <person name="Sharma S."/>
            <person name="Kumar N."/>
            <person name="Patil P.P."/>
            <person name="Chaudhry V."/>
            <person name="Patil P.B."/>
        </authorList>
    </citation>
    <scope>NUCLEOTIDE SEQUENCE [LARGE SCALE GENOMIC DNA]</scope>
    <source>
        <strain evidence="7 8">NS359</strain>
    </source>
</reference>
<keyword evidence="5" id="KW-0175">Coiled coil</keyword>
<comment type="caution">
    <text evidence="7">The sequence shown here is derived from an EMBL/GenBank/DDBJ whole genome shotgun (WGS) entry which is preliminary data.</text>
</comment>
<evidence type="ECO:0000256" key="5">
    <source>
        <dbReference type="SAM" id="Coils"/>
    </source>
</evidence>
<keyword evidence="1" id="KW-0540">Nuclease</keyword>
<dbReference type="InterPro" id="IPR002716">
    <property type="entry name" value="PIN_dom"/>
</dbReference>